<dbReference type="AlphaFoldDB" id="A0A518CYW3"/>
<feature type="transmembrane region" description="Helical" evidence="1">
    <location>
        <begin position="336"/>
        <end position="358"/>
    </location>
</feature>
<feature type="transmembrane region" description="Helical" evidence="1">
    <location>
        <begin position="160"/>
        <end position="179"/>
    </location>
</feature>
<reference evidence="2 3" key="1">
    <citation type="submission" date="2019-02" db="EMBL/GenBank/DDBJ databases">
        <title>Deep-cultivation of Planctomycetes and their phenomic and genomic characterization uncovers novel biology.</title>
        <authorList>
            <person name="Wiegand S."/>
            <person name="Jogler M."/>
            <person name="Boedeker C."/>
            <person name="Pinto D."/>
            <person name="Vollmers J."/>
            <person name="Rivas-Marin E."/>
            <person name="Kohn T."/>
            <person name="Peeters S.H."/>
            <person name="Heuer A."/>
            <person name="Rast P."/>
            <person name="Oberbeckmann S."/>
            <person name="Bunk B."/>
            <person name="Jeske O."/>
            <person name="Meyerdierks A."/>
            <person name="Storesund J.E."/>
            <person name="Kallscheuer N."/>
            <person name="Luecker S."/>
            <person name="Lage O.M."/>
            <person name="Pohl T."/>
            <person name="Merkel B.J."/>
            <person name="Hornburger P."/>
            <person name="Mueller R.-W."/>
            <person name="Bruemmer F."/>
            <person name="Labrenz M."/>
            <person name="Spormann A.M."/>
            <person name="Op den Camp H."/>
            <person name="Overmann J."/>
            <person name="Amann R."/>
            <person name="Jetten M.S.M."/>
            <person name="Mascher T."/>
            <person name="Medema M.H."/>
            <person name="Devos D.P."/>
            <person name="Kaster A.-K."/>
            <person name="Ovreas L."/>
            <person name="Rohde M."/>
            <person name="Galperin M.Y."/>
            <person name="Jogler C."/>
        </authorList>
    </citation>
    <scope>NUCLEOTIDE SEQUENCE [LARGE SCALE GENOMIC DNA]</scope>
    <source>
        <strain evidence="2 3">Pla163</strain>
    </source>
</reference>
<accession>A0A518CYW3</accession>
<name>A0A518CYW3_9BACT</name>
<evidence type="ECO:0008006" key="4">
    <source>
        <dbReference type="Google" id="ProtNLM"/>
    </source>
</evidence>
<organism evidence="2 3">
    <name type="scientific">Rohdeia mirabilis</name>
    <dbReference type="NCBI Taxonomy" id="2528008"/>
    <lineage>
        <taxon>Bacteria</taxon>
        <taxon>Pseudomonadati</taxon>
        <taxon>Planctomycetota</taxon>
        <taxon>Planctomycetia</taxon>
        <taxon>Planctomycetia incertae sedis</taxon>
        <taxon>Rohdeia</taxon>
    </lineage>
</organism>
<keyword evidence="1" id="KW-1133">Transmembrane helix</keyword>
<feature type="transmembrane region" description="Helical" evidence="1">
    <location>
        <begin position="312"/>
        <end position="330"/>
    </location>
</feature>
<proteinExistence type="predicted"/>
<feature type="transmembrane region" description="Helical" evidence="1">
    <location>
        <begin position="185"/>
        <end position="205"/>
    </location>
</feature>
<dbReference type="EMBL" id="CP036290">
    <property type="protein sequence ID" value="QDU84424.1"/>
    <property type="molecule type" value="Genomic_DNA"/>
</dbReference>
<feature type="transmembrane region" description="Helical" evidence="1">
    <location>
        <begin position="127"/>
        <end position="153"/>
    </location>
</feature>
<evidence type="ECO:0000313" key="3">
    <source>
        <dbReference type="Proteomes" id="UP000319342"/>
    </source>
</evidence>
<sequence length="586" mass="64412">MGSEPVNAPCATQRPTWFFPALALVLILQVALAVAFGWVGDDAYIAFRYARNLAAGEGLRFNPGTHTPVEGYTQLLWVLVVALIERAGLEVVTATRTVEIACGVLLMACVTRWAWRNVSPTCALWTALLFATAPTVVVWSSGGLGTMLFALVVFTSATNLWSATTPTSCAALVCLLVTLVRFDGLYFVGALLAATLVAATGWTPRGRAARGGSSRAVVRRAWICVGVVAVGFALQTLWRLGYHGDFLPNTARAKVSFGWRPFERGLDYLLAHWMAIPTSLATLVAAPVLLWRRSVAAEPGTGRTEADFRRSGFLWTGFLLCLATFAYGVLTSGDFMAMWRFFLPAMAFLALFAGLWIDRIGRTGGPLRRRSVRVLLAAALLLGWFPALFAQPPWPRALLVATKFRWRIAYQPEHEFLRGDAERGRHWANLGRALALHTTEGESLVAEAVGAVGYHTRLTLFDRFGLVDREVARTIRADPAQLRLPGHDTHAPLAFFADREPTYVMAELRSGEYPGTPLYDAFVAQADASLGRVLLFAVHAEDGFEEDGTLLLVRYDSDHARAVDAADLFRREAIERERARRLLQND</sequence>
<evidence type="ECO:0000256" key="1">
    <source>
        <dbReference type="SAM" id="Phobius"/>
    </source>
</evidence>
<feature type="transmembrane region" description="Helical" evidence="1">
    <location>
        <begin position="17"/>
        <end position="39"/>
    </location>
</feature>
<gene>
    <name evidence="2" type="ORF">Pla163_15320</name>
</gene>
<keyword evidence="3" id="KW-1185">Reference proteome</keyword>
<keyword evidence="1" id="KW-0812">Transmembrane</keyword>
<feature type="transmembrane region" description="Helical" evidence="1">
    <location>
        <begin position="270"/>
        <end position="291"/>
    </location>
</feature>
<feature type="transmembrane region" description="Helical" evidence="1">
    <location>
        <begin position="370"/>
        <end position="389"/>
    </location>
</feature>
<keyword evidence="1" id="KW-0472">Membrane</keyword>
<evidence type="ECO:0000313" key="2">
    <source>
        <dbReference type="EMBL" id="QDU84424.1"/>
    </source>
</evidence>
<feature type="transmembrane region" description="Helical" evidence="1">
    <location>
        <begin position="217"/>
        <end position="238"/>
    </location>
</feature>
<protein>
    <recommendedName>
        <fullName evidence="4">Glycosyltransferase RgtA/B/C/D-like domain-containing protein</fullName>
    </recommendedName>
</protein>
<dbReference type="Proteomes" id="UP000319342">
    <property type="component" value="Chromosome"/>
</dbReference>